<feature type="transmembrane region" description="Helical" evidence="8">
    <location>
        <begin position="41"/>
        <end position="63"/>
    </location>
</feature>
<evidence type="ECO:0000259" key="9">
    <source>
        <dbReference type="PROSITE" id="PS50850"/>
    </source>
</evidence>
<dbReference type="Gene3D" id="1.20.1250.20">
    <property type="entry name" value="MFS general substrate transporter like domains"/>
    <property type="match status" value="2"/>
</dbReference>
<comment type="subcellular location">
    <subcellularLocation>
        <location evidence="1">Cell membrane</location>
        <topology evidence="1">Multi-pass membrane protein</topology>
    </subcellularLocation>
</comment>
<name>A0A2P8FDM8_9RHOB</name>
<dbReference type="GO" id="GO:0005886">
    <property type="term" value="C:plasma membrane"/>
    <property type="evidence" value="ECO:0007669"/>
    <property type="project" value="UniProtKB-SubCell"/>
</dbReference>
<keyword evidence="5 8" id="KW-1133">Transmembrane helix</keyword>
<feature type="transmembrane region" description="Helical" evidence="8">
    <location>
        <begin position="368"/>
        <end position="386"/>
    </location>
</feature>
<dbReference type="Pfam" id="PF07690">
    <property type="entry name" value="MFS_1"/>
    <property type="match status" value="1"/>
</dbReference>
<sequence>MANSQLQTLRSVMIALAAVQLVTAASSTLVSLYFAETGASQSIAALASAMYSMGFLLGCFYAAGPISSIGYIRAFSAAAALSAASALLFSLTEFVPALLFVRMMTGVATAGLFAVGDSWINESSGNESRGRLLSIYAVAMGLMSVASQLVIMFVPEDLNKSFVLVSLLYCFAIVVIAAARTDPPEIKSKAAVRLRGLFKESPSAFTGSFVVGAIQTAILSIVPFRYAMIGLTATNISILIGALYLGRILFQFHLGKYSDKVDRRIVILGTASVATILLFGLSFLGSGDGAFMMEILDNFGYWPILLLSILLGGSLLTMYSLLVAHALDRTPPVFVSANAITMLFTYTVGCVAGPLFVSVLSEFWGDGALAWITFSLMAAFTCLLIYRIKTVAPAERAEKVSRVAVTQNSVELPPTEKREEHATAQATTDGIEDDQE</sequence>
<dbReference type="EMBL" id="PYGJ01000005">
    <property type="protein sequence ID" value="PSL19816.1"/>
    <property type="molecule type" value="Genomic_DNA"/>
</dbReference>
<evidence type="ECO:0000313" key="11">
    <source>
        <dbReference type="Proteomes" id="UP000240418"/>
    </source>
</evidence>
<dbReference type="CDD" id="cd17477">
    <property type="entry name" value="MFS_YcaD_like"/>
    <property type="match status" value="1"/>
</dbReference>
<feature type="transmembrane region" description="Helical" evidence="8">
    <location>
        <begin position="227"/>
        <end position="245"/>
    </location>
</feature>
<keyword evidence="2" id="KW-0813">Transport</keyword>
<feature type="transmembrane region" description="Helical" evidence="8">
    <location>
        <begin position="265"/>
        <end position="287"/>
    </location>
</feature>
<dbReference type="AlphaFoldDB" id="A0A2P8FDM8"/>
<dbReference type="PANTHER" id="PTHR23521:SF2">
    <property type="entry name" value="TRANSPORTER MFS SUPERFAMILY"/>
    <property type="match status" value="1"/>
</dbReference>
<reference evidence="10 11" key="1">
    <citation type="submission" date="2018-03" db="EMBL/GenBank/DDBJ databases">
        <title>Genomic Encyclopedia of Archaeal and Bacterial Type Strains, Phase II (KMG-II): from individual species to whole genera.</title>
        <authorList>
            <person name="Goeker M."/>
        </authorList>
    </citation>
    <scope>NUCLEOTIDE SEQUENCE [LARGE SCALE GENOMIC DNA]</scope>
    <source>
        <strain evidence="10 11">DSM 100673</strain>
    </source>
</reference>
<dbReference type="RefSeq" id="WP_133169948.1">
    <property type="nucleotide sequence ID" value="NZ_PYGJ01000005.1"/>
</dbReference>
<comment type="caution">
    <text evidence="10">The sequence shown here is derived from an EMBL/GenBank/DDBJ whole genome shotgun (WGS) entry which is preliminary data.</text>
</comment>
<evidence type="ECO:0000256" key="6">
    <source>
        <dbReference type="ARBA" id="ARBA00023136"/>
    </source>
</evidence>
<evidence type="ECO:0000256" key="2">
    <source>
        <dbReference type="ARBA" id="ARBA00022448"/>
    </source>
</evidence>
<dbReference type="InterPro" id="IPR047200">
    <property type="entry name" value="MFS_YcaD-like"/>
</dbReference>
<evidence type="ECO:0000256" key="7">
    <source>
        <dbReference type="SAM" id="MobiDB-lite"/>
    </source>
</evidence>
<dbReference type="OrthoDB" id="9810614at2"/>
<organism evidence="10 11">
    <name type="scientific">Shimia abyssi</name>
    <dbReference type="NCBI Taxonomy" id="1662395"/>
    <lineage>
        <taxon>Bacteria</taxon>
        <taxon>Pseudomonadati</taxon>
        <taxon>Pseudomonadota</taxon>
        <taxon>Alphaproteobacteria</taxon>
        <taxon>Rhodobacterales</taxon>
        <taxon>Roseobacteraceae</taxon>
    </lineage>
</organism>
<evidence type="ECO:0000313" key="10">
    <source>
        <dbReference type="EMBL" id="PSL19816.1"/>
    </source>
</evidence>
<feature type="domain" description="Major facilitator superfamily (MFS) profile" evidence="9">
    <location>
        <begin position="1"/>
        <end position="396"/>
    </location>
</feature>
<evidence type="ECO:0000256" key="1">
    <source>
        <dbReference type="ARBA" id="ARBA00004651"/>
    </source>
</evidence>
<dbReference type="InterPro" id="IPR020846">
    <property type="entry name" value="MFS_dom"/>
</dbReference>
<dbReference type="InterPro" id="IPR036259">
    <property type="entry name" value="MFS_trans_sf"/>
</dbReference>
<keyword evidence="6 8" id="KW-0472">Membrane</keyword>
<dbReference type="PANTHER" id="PTHR23521">
    <property type="entry name" value="TRANSPORTER MFS SUPERFAMILY"/>
    <property type="match status" value="1"/>
</dbReference>
<dbReference type="SUPFAM" id="SSF103473">
    <property type="entry name" value="MFS general substrate transporter"/>
    <property type="match status" value="1"/>
</dbReference>
<feature type="transmembrane region" description="Helical" evidence="8">
    <location>
        <begin position="333"/>
        <end position="356"/>
    </location>
</feature>
<keyword evidence="3" id="KW-1003">Cell membrane</keyword>
<feature type="transmembrane region" description="Helical" evidence="8">
    <location>
        <begin position="70"/>
        <end position="91"/>
    </location>
</feature>
<feature type="transmembrane region" description="Helical" evidence="8">
    <location>
        <begin position="299"/>
        <end position="321"/>
    </location>
</feature>
<accession>A0A2P8FDM8</accession>
<feature type="transmembrane region" description="Helical" evidence="8">
    <location>
        <begin position="161"/>
        <end position="181"/>
    </location>
</feature>
<feature type="region of interest" description="Disordered" evidence="7">
    <location>
        <begin position="404"/>
        <end position="436"/>
    </location>
</feature>
<dbReference type="GO" id="GO:0022857">
    <property type="term" value="F:transmembrane transporter activity"/>
    <property type="evidence" value="ECO:0007669"/>
    <property type="project" value="InterPro"/>
</dbReference>
<feature type="transmembrane region" description="Helical" evidence="8">
    <location>
        <begin position="132"/>
        <end position="155"/>
    </location>
</feature>
<dbReference type="Proteomes" id="UP000240418">
    <property type="component" value="Unassembled WGS sequence"/>
</dbReference>
<feature type="transmembrane region" description="Helical" evidence="8">
    <location>
        <begin position="97"/>
        <end position="120"/>
    </location>
</feature>
<gene>
    <name evidence="10" type="ORF">CLV88_105241</name>
</gene>
<evidence type="ECO:0000256" key="4">
    <source>
        <dbReference type="ARBA" id="ARBA00022692"/>
    </source>
</evidence>
<feature type="transmembrane region" description="Helical" evidence="8">
    <location>
        <begin position="12"/>
        <end position="35"/>
    </location>
</feature>
<protein>
    <submittedName>
        <fullName evidence="10">Putative MFS family arabinose efflux permease</fullName>
    </submittedName>
</protein>
<evidence type="ECO:0000256" key="3">
    <source>
        <dbReference type="ARBA" id="ARBA00022475"/>
    </source>
</evidence>
<evidence type="ECO:0000256" key="5">
    <source>
        <dbReference type="ARBA" id="ARBA00022989"/>
    </source>
</evidence>
<dbReference type="InterPro" id="IPR011701">
    <property type="entry name" value="MFS"/>
</dbReference>
<evidence type="ECO:0000256" key="8">
    <source>
        <dbReference type="SAM" id="Phobius"/>
    </source>
</evidence>
<dbReference type="PROSITE" id="PS50850">
    <property type="entry name" value="MFS"/>
    <property type="match status" value="1"/>
</dbReference>
<keyword evidence="4 8" id="KW-0812">Transmembrane</keyword>
<proteinExistence type="predicted"/>
<keyword evidence="11" id="KW-1185">Reference proteome</keyword>